<feature type="region of interest" description="Disordered" evidence="1">
    <location>
        <begin position="59"/>
        <end position="87"/>
    </location>
</feature>
<feature type="compositionally biased region" description="Low complexity" evidence="1">
    <location>
        <begin position="173"/>
        <end position="183"/>
    </location>
</feature>
<evidence type="ECO:0000256" key="1">
    <source>
        <dbReference type="SAM" id="MobiDB-lite"/>
    </source>
</evidence>
<dbReference type="EMBL" id="RRYP01000435">
    <property type="protein sequence ID" value="TNV87440.1"/>
    <property type="molecule type" value="Genomic_DNA"/>
</dbReference>
<name>A0A8J8TA94_HALGN</name>
<feature type="region of interest" description="Disordered" evidence="1">
    <location>
        <begin position="160"/>
        <end position="217"/>
    </location>
</feature>
<feature type="region of interest" description="Disordered" evidence="1">
    <location>
        <begin position="1"/>
        <end position="34"/>
    </location>
</feature>
<feature type="compositionally biased region" description="Polar residues" evidence="1">
    <location>
        <begin position="1"/>
        <end position="11"/>
    </location>
</feature>
<feature type="compositionally biased region" description="Polar residues" evidence="1">
    <location>
        <begin position="120"/>
        <end position="131"/>
    </location>
</feature>
<accession>A0A8J8TA94</accession>
<dbReference type="Proteomes" id="UP000785679">
    <property type="component" value="Unassembled WGS sequence"/>
</dbReference>
<sequence length="512" mass="57128">MDPAQPTQSDLTKAKKRSLIGQGSKYAVQNPIEGPDTPLIIQEQVSTVKPPSKVHKISASSINMNPSGGPGEKATIQKISPNKRHQRGQAMLMGGVSTNQGNMDEEQKDAQLVKLGFQERNQGVSNLQQDEGYSPPGKTRQQLEDEMMQQLLQIQAKITAEVDEESGKKDSISKISNKSSPFSRGNKPILALHEISPIHTKDITPPQLSTGQKKQEEMMEVDSVKSETTNQSPKANRILQQMHQSQEEEGQQPLRSHQRNKTLHMFDEIIAQEVNQMKKDDDDGSLVGARPSSQEISGGFILPTEKQFVSAQRRPSGQPSRIQGGAGVSIQPTILPQTTQFVREDLVITPKKEKPFHFDRVGSISHLRQDSLSSQANTPLASQQLWGELVKKSQQDLLTLKEKEGTQKQALELKLDQDRALFLRNQNPQSKGLFPKGLNKDKAYAFLQQQDFEMPLHSESGRLSMRKQSIIMPNGKYLSLSLHNLLHYMIVGSFRIHSLVISDYELNTAKES</sequence>
<keyword evidence="3" id="KW-1185">Reference proteome</keyword>
<reference evidence="2" key="1">
    <citation type="submission" date="2019-06" db="EMBL/GenBank/DDBJ databases">
        <authorList>
            <person name="Zheng W."/>
        </authorList>
    </citation>
    <scope>NUCLEOTIDE SEQUENCE</scope>
    <source>
        <strain evidence="2">QDHG01</strain>
    </source>
</reference>
<comment type="caution">
    <text evidence="2">The sequence shown here is derived from an EMBL/GenBank/DDBJ whole genome shotgun (WGS) entry which is preliminary data.</text>
</comment>
<proteinExistence type="predicted"/>
<dbReference type="AlphaFoldDB" id="A0A8J8TA94"/>
<protein>
    <submittedName>
        <fullName evidence="2">Uncharacterized protein</fullName>
    </submittedName>
</protein>
<organism evidence="2 3">
    <name type="scientific">Halteria grandinella</name>
    <dbReference type="NCBI Taxonomy" id="5974"/>
    <lineage>
        <taxon>Eukaryota</taxon>
        <taxon>Sar</taxon>
        <taxon>Alveolata</taxon>
        <taxon>Ciliophora</taxon>
        <taxon>Intramacronucleata</taxon>
        <taxon>Spirotrichea</taxon>
        <taxon>Stichotrichia</taxon>
        <taxon>Sporadotrichida</taxon>
        <taxon>Halteriidae</taxon>
        <taxon>Halteria</taxon>
    </lineage>
</organism>
<feature type="region of interest" description="Disordered" evidence="1">
    <location>
        <begin position="120"/>
        <end position="148"/>
    </location>
</feature>
<gene>
    <name evidence="2" type="ORF">FGO68_gene4778</name>
</gene>
<evidence type="ECO:0000313" key="2">
    <source>
        <dbReference type="EMBL" id="TNV87440.1"/>
    </source>
</evidence>
<evidence type="ECO:0000313" key="3">
    <source>
        <dbReference type="Proteomes" id="UP000785679"/>
    </source>
</evidence>